<evidence type="ECO:0000313" key="1">
    <source>
        <dbReference type="EMBL" id="MFC3833085.1"/>
    </source>
</evidence>
<reference evidence="2" key="1">
    <citation type="journal article" date="2019" name="Int. J. Syst. Evol. Microbiol.">
        <title>The Global Catalogue of Microorganisms (GCM) 10K type strain sequencing project: providing services to taxonomists for standard genome sequencing and annotation.</title>
        <authorList>
            <consortium name="The Broad Institute Genomics Platform"/>
            <consortium name="The Broad Institute Genome Sequencing Center for Infectious Disease"/>
            <person name="Wu L."/>
            <person name="Ma J."/>
        </authorList>
    </citation>
    <scope>NUCLEOTIDE SEQUENCE [LARGE SCALE GENOMIC DNA]</scope>
    <source>
        <strain evidence="2">CCTCC AB 2017081</strain>
    </source>
</reference>
<comment type="caution">
    <text evidence="1">The sequence shown here is derived from an EMBL/GenBank/DDBJ whole genome shotgun (WGS) entry which is preliminary data.</text>
</comment>
<protein>
    <submittedName>
        <fullName evidence="1">Uncharacterized protein</fullName>
    </submittedName>
</protein>
<sequence>MSKKEVSLEVEKMMKQDAALQQKTAEAFILAKSAELQRLRKQDAKA</sequence>
<dbReference type="RefSeq" id="WP_322472539.1">
    <property type="nucleotide sequence ID" value="NZ_JBHRZG010000010.1"/>
</dbReference>
<organism evidence="1 2">
    <name type="scientific">Deinococcus rufus</name>
    <dbReference type="NCBI Taxonomy" id="2136097"/>
    <lineage>
        <taxon>Bacteria</taxon>
        <taxon>Thermotogati</taxon>
        <taxon>Deinococcota</taxon>
        <taxon>Deinococci</taxon>
        <taxon>Deinococcales</taxon>
        <taxon>Deinococcaceae</taxon>
        <taxon>Deinococcus</taxon>
    </lineage>
</organism>
<name>A0ABV7Z8N9_9DEIO</name>
<evidence type="ECO:0000313" key="2">
    <source>
        <dbReference type="Proteomes" id="UP001595803"/>
    </source>
</evidence>
<proteinExistence type="predicted"/>
<gene>
    <name evidence="1" type="ORF">ACFOSB_09475</name>
</gene>
<accession>A0ABV7Z8N9</accession>
<dbReference type="Proteomes" id="UP001595803">
    <property type="component" value="Unassembled WGS sequence"/>
</dbReference>
<dbReference type="EMBL" id="JBHRZG010000010">
    <property type="protein sequence ID" value="MFC3833085.1"/>
    <property type="molecule type" value="Genomic_DNA"/>
</dbReference>
<keyword evidence="2" id="KW-1185">Reference proteome</keyword>